<dbReference type="GO" id="GO:0012511">
    <property type="term" value="C:monolayer-surrounded lipid storage body"/>
    <property type="evidence" value="ECO:0007669"/>
    <property type="project" value="InterPro"/>
</dbReference>
<evidence type="ECO:0000313" key="10">
    <source>
        <dbReference type="Proteomes" id="UP000825935"/>
    </source>
</evidence>
<keyword evidence="4" id="KW-0551">Lipid droplet</keyword>
<dbReference type="GO" id="GO:0016020">
    <property type="term" value="C:membrane"/>
    <property type="evidence" value="ECO:0007669"/>
    <property type="project" value="UniProtKB-SubCell"/>
</dbReference>
<comment type="similarity">
    <text evidence="3">Belongs to the oleosin family.</text>
</comment>
<gene>
    <name evidence="9" type="ORF">KP509_14G080600</name>
</gene>
<dbReference type="Proteomes" id="UP000825935">
    <property type="component" value="Chromosome 14"/>
</dbReference>
<comment type="subcellular location">
    <subcellularLocation>
        <location evidence="2">Lipid droplet</location>
    </subcellularLocation>
    <subcellularLocation>
        <location evidence="1">Membrane</location>
        <topology evidence="1">Multi-pass membrane protein</topology>
    </subcellularLocation>
</comment>
<dbReference type="PANTHER" id="PTHR33203:SF24">
    <property type="entry name" value="OLEOSIN"/>
    <property type="match status" value="1"/>
</dbReference>
<evidence type="ECO:0000313" key="9">
    <source>
        <dbReference type="EMBL" id="KAH7416211.1"/>
    </source>
</evidence>
<keyword evidence="5 8" id="KW-0812">Transmembrane</keyword>
<feature type="transmembrane region" description="Helical" evidence="8">
    <location>
        <begin position="75"/>
        <end position="102"/>
    </location>
</feature>
<dbReference type="PANTHER" id="PTHR33203">
    <property type="entry name" value="OLEOSIN"/>
    <property type="match status" value="1"/>
</dbReference>
<evidence type="ECO:0000256" key="7">
    <source>
        <dbReference type="ARBA" id="ARBA00023136"/>
    </source>
</evidence>
<reference evidence="9" key="1">
    <citation type="submission" date="2021-08" db="EMBL/GenBank/DDBJ databases">
        <title>WGS assembly of Ceratopteris richardii.</title>
        <authorList>
            <person name="Marchant D.B."/>
            <person name="Chen G."/>
            <person name="Jenkins J."/>
            <person name="Shu S."/>
            <person name="Leebens-Mack J."/>
            <person name="Grimwood J."/>
            <person name="Schmutz J."/>
            <person name="Soltis P."/>
            <person name="Soltis D."/>
            <person name="Chen Z.-H."/>
        </authorList>
    </citation>
    <scope>NUCLEOTIDE SEQUENCE</scope>
    <source>
        <strain evidence="9">Whitten #5841</strain>
        <tissue evidence="9">Leaf</tissue>
    </source>
</reference>
<evidence type="ECO:0000256" key="6">
    <source>
        <dbReference type="ARBA" id="ARBA00022989"/>
    </source>
</evidence>
<evidence type="ECO:0000256" key="3">
    <source>
        <dbReference type="ARBA" id="ARBA00010858"/>
    </source>
</evidence>
<dbReference type="AlphaFoldDB" id="A0A8T2TBL9"/>
<evidence type="ECO:0000256" key="2">
    <source>
        <dbReference type="ARBA" id="ARBA00004502"/>
    </source>
</evidence>
<comment type="caution">
    <text evidence="9">The sequence shown here is derived from an EMBL/GenBank/DDBJ whole genome shotgun (WGS) entry which is preliminary data.</text>
</comment>
<evidence type="ECO:0000256" key="5">
    <source>
        <dbReference type="ARBA" id="ARBA00022692"/>
    </source>
</evidence>
<keyword evidence="10" id="KW-1185">Reference proteome</keyword>
<dbReference type="EMBL" id="CM035419">
    <property type="protein sequence ID" value="KAH7416211.1"/>
    <property type="molecule type" value="Genomic_DNA"/>
</dbReference>
<dbReference type="Pfam" id="PF01277">
    <property type="entry name" value="Oleosin"/>
    <property type="match status" value="1"/>
</dbReference>
<name>A0A8T2TBL9_CERRI</name>
<keyword evidence="6 8" id="KW-1133">Transmembrane helix</keyword>
<dbReference type="OrthoDB" id="1929188at2759"/>
<proteinExistence type="inferred from homology"/>
<dbReference type="InterPro" id="IPR000136">
    <property type="entry name" value="Oleosin"/>
</dbReference>
<organism evidence="9 10">
    <name type="scientific">Ceratopteris richardii</name>
    <name type="common">Triangle waterfern</name>
    <dbReference type="NCBI Taxonomy" id="49495"/>
    <lineage>
        <taxon>Eukaryota</taxon>
        <taxon>Viridiplantae</taxon>
        <taxon>Streptophyta</taxon>
        <taxon>Embryophyta</taxon>
        <taxon>Tracheophyta</taxon>
        <taxon>Polypodiopsida</taxon>
        <taxon>Polypodiidae</taxon>
        <taxon>Polypodiales</taxon>
        <taxon>Pteridineae</taxon>
        <taxon>Pteridaceae</taxon>
        <taxon>Parkerioideae</taxon>
        <taxon>Ceratopteris</taxon>
    </lineage>
</organism>
<evidence type="ECO:0000256" key="4">
    <source>
        <dbReference type="ARBA" id="ARBA00022677"/>
    </source>
</evidence>
<protein>
    <submittedName>
        <fullName evidence="9">Uncharacterized protein</fullName>
    </submittedName>
</protein>
<sequence>MEQVLQIREHADGIFEKLRKWSPASSQIVRFFALILMIHVAFILGGPAISRISVTLLLVTPIFLFFSQIHVPIDIILFLCVASILTGDGVGVTCLYVVSWIYNHFKGQHPLSREQIDFSPCRAMEVVEGLRQKSHD</sequence>
<accession>A0A8T2TBL9</accession>
<evidence type="ECO:0000256" key="8">
    <source>
        <dbReference type="SAM" id="Phobius"/>
    </source>
</evidence>
<feature type="transmembrane region" description="Helical" evidence="8">
    <location>
        <begin position="28"/>
        <end position="45"/>
    </location>
</feature>
<dbReference type="GO" id="GO:0019915">
    <property type="term" value="P:lipid storage"/>
    <property type="evidence" value="ECO:0007669"/>
    <property type="project" value="TreeGrafter"/>
</dbReference>
<evidence type="ECO:0000256" key="1">
    <source>
        <dbReference type="ARBA" id="ARBA00004141"/>
    </source>
</evidence>
<keyword evidence="7 8" id="KW-0472">Membrane</keyword>